<evidence type="ECO:0000256" key="5">
    <source>
        <dbReference type="ARBA" id="ARBA00023136"/>
    </source>
</evidence>
<proteinExistence type="predicted"/>
<dbReference type="PANTHER" id="PTHR10994">
    <property type="entry name" value="RETICULON"/>
    <property type="match status" value="1"/>
</dbReference>
<accession>A0AAV7GSB9</accession>
<comment type="subcellular location">
    <subcellularLocation>
        <location evidence="1">Endoplasmic reticulum membrane</location>
        <topology evidence="1">Multi-pass membrane protein</topology>
    </subcellularLocation>
</comment>
<name>A0AAV7GSB9_DENCH</name>
<dbReference type="InterPro" id="IPR003388">
    <property type="entry name" value="Reticulon"/>
</dbReference>
<feature type="transmembrane region" description="Helical" evidence="7">
    <location>
        <begin position="6"/>
        <end position="24"/>
    </location>
</feature>
<dbReference type="GO" id="GO:0005789">
    <property type="term" value="C:endoplasmic reticulum membrane"/>
    <property type="evidence" value="ECO:0007669"/>
    <property type="project" value="UniProtKB-SubCell"/>
</dbReference>
<dbReference type="PANTHER" id="PTHR10994:SF190">
    <property type="entry name" value="RETICULON-LIKE PROTEIN"/>
    <property type="match status" value="1"/>
</dbReference>
<reference evidence="9 10" key="1">
    <citation type="journal article" date="2021" name="Hortic Res">
        <title>Chromosome-scale assembly of the Dendrobium chrysotoxum genome enhances the understanding of orchid evolution.</title>
        <authorList>
            <person name="Zhang Y."/>
            <person name="Zhang G.Q."/>
            <person name="Zhang D."/>
            <person name="Liu X.D."/>
            <person name="Xu X.Y."/>
            <person name="Sun W.H."/>
            <person name="Yu X."/>
            <person name="Zhu X."/>
            <person name="Wang Z.W."/>
            <person name="Zhao X."/>
            <person name="Zhong W.Y."/>
            <person name="Chen H."/>
            <person name="Yin W.L."/>
            <person name="Huang T."/>
            <person name="Niu S.C."/>
            <person name="Liu Z.J."/>
        </authorList>
    </citation>
    <scope>NUCLEOTIDE SEQUENCE [LARGE SCALE GENOMIC DNA]</scope>
    <source>
        <strain evidence="9">Lindl</strain>
    </source>
</reference>
<dbReference type="Pfam" id="PF02453">
    <property type="entry name" value="Reticulon"/>
    <property type="match status" value="1"/>
</dbReference>
<evidence type="ECO:0000259" key="8">
    <source>
        <dbReference type="Pfam" id="PF02453"/>
    </source>
</evidence>
<evidence type="ECO:0000256" key="1">
    <source>
        <dbReference type="ARBA" id="ARBA00004477"/>
    </source>
</evidence>
<sequence>MEDKKASATVLGGVIVIWVLFELMEYHLLTLLYHCLILSLSIFPDDLVVNLACSLRFETNHSLVVLREIAFGQDLKKFLIGTQAKKPIREEEEKRSLGGNNSSSTTAGTPPEHHRSTTWCPRDAGALPDAGATSEFCPTLEFYPTPE</sequence>
<keyword evidence="5 7" id="KW-0472">Membrane</keyword>
<evidence type="ECO:0000313" key="9">
    <source>
        <dbReference type="EMBL" id="KAH0458634.1"/>
    </source>
</evidence>
<keyword evidence="2 7" id="KW-0812">Transmembrane</keyword>
<evidence type="ECO:0000256" key="6">
    <source>
        <dbReference type="SAM" id="MobiDB-lite"/>
    </source>
</evidence>
<dbReference type="EMBL" id="JAGFBR010000011">
    <property type="protein sequence ID" value="KAH0458634.1"/>
    <property type="molecule type" value="Genomic_DNA"/>
</dbReference>
<feature type="domain" description="Reticulon" evidence="8">
    <location>
        <begin position="3"/>
        <end position="42"/>
    </location>
</feature>
<evidence type="ECO:0000313" key="10">
    <source>
        <dbReference type="Proteomes" id="UP000775213"/>
    </source>
</evidence>
<feature type="region of interest" description="Disordered" evidence="6">
    <location>
        <begin position="88"/>
        <end position="147"/>
    </location>
</feature>
<organism evidence="9 10">
    <name type="scientific">Dendrobium chrysotoxum</name>
    <name type="common">Orchid</name>
    <dbReference type="NCBI Taxonomy" id="161865"/>
    <lineage>
        <taxon>Eukaryota</taxon>
        <taxon>Viridiplantae</taxon>
        <taxon>Streptophyta</taxon>
        <taxon>Embryophyta</taxon>
        <taxon>Tracheophyta</taxon>
        <taxon>Spermatophyta</taxon>
        <taxon>Magnoliopsida</taxon>
        <taxon>Liliopsida</taxon>
        <taxon>Asparagales</taxon>
        <taxon>Orchidaceae</taxon>
        <taxon>Epidendroideae</taxon>
        <taxon>Malaxideae</taxon>
        <taxon>Dendrobiinae</taxon>
        <taxon>Dendrobium</taxon>
    </lineage>
</organism>
<keyword evidence="4 7" id="KW-1133">Transmembrane helix</keyword>
<dbReference type="GO" id="GO:0009617">
    <property type="term" value="P:response to bacterium"/>
    <property type="evidence" value="ECO:0007669"/>
    <property type="project" value="InterPro"/>
</dbReference>
<comment type="caution">
    <text evidence="9">The sequence shown here is derived from an EMBL/GenBank/DDBJ whole genome shotgun (WGS) entry which is preliminary data.</text>
</comment>
<protein>
    <recommendedName>
        <fullName evidence="8">Reticulon domain-containing protein</fullName>
    </recommendedName>
</protein>
<evidence type="ECO:0000256" key="2">
    <source>
        <dbReference type="ARBA" id="ARBA00022692"/>
    </source>
</evidence>
<evidence type="ECO:0000256" key="7">
    <source>
        <dbReference type="SAM" id="Phobius"/>
    </source>
</evidence>
<evidence type="ECO:0000256" key="3">
    <source>
        <dbReference type="ARBA" id="ARBA00022824"/>
    </source>
</evidence>
<dbReference type="InterPro" id="IPR045064">
    <property type="entry name" value="Reticulon-like"/>
</dbReference>
<dbReference type="Proteomes" id="UP000775213">
    <property type="component" value="Unassembled WGS sequence"/>
</dbReference>
<feature type="compositionally biased region" description="Polar residues" evidence="6">
    <location>
        <begin position="98"/>
        <end position="108"/>
    </location>
</feature>
<keyword evidence="10" id="KW-1185">Reference proteome</keyword>
<dbReference type="AlphaFoldDB" id="A0AAV7GSB9"/>
<evidence type="ECO:0000256" key="4">
    <source>
        <dbReference type="ARBA" id="ARBA00022989"/>
    </source>
</evidence>
<keyword evidence="3" id="KW-0256">Endoplasmic reticulum</keyword>
<gene>
    <name evidence="9" type="ORF">IEQ34_011448</name>
</gene>